<evidence type="ECO:0000256" key="1">
    <source>
        <dbReference type="SAM" id="MobiDB-lite"/>
    </source>
</evidence>
<evidence type="ECO:0000313" key="3">
    <source>
        <dbReference type="Proteomes" id="UP001500418"/>
    </source>
</evidence>
<protein>
    <submittedName>
        <fullName evidence="2">Uncharacterized protein</fullName>
    </submittedName>
</protein>
<accession>A0ABN1REM7</accession>
<dbReference type="Proteomes" id="UP001500418">
    <property type="component" value="Unassembled WGS sequence"/>
</dbReference>
<name>A0ABN1REM7_9ACTN</name>
<gene>
    <name evidence="2" type="ORF">GCM10009575_084800</name>
</gene>
<evidence type="ECO:0000313" key="2">
    <source>
        <dbReference type="EMBL" id="GAA0955724.1"/>
    </source>
</evidence>
<keyword evidence="3" id="KW-1185">Reference proteome</keyword>
<feature type="region of interest" description="Disordered" evidence="1">
    <location>
        <begin position="24"/>
        <end position="43"/>
    </location>
</feature>
<proteinExistence type="predicted"/>
<dbReference type="EMBL" id="BAAAID010000092">
    <property type="protein sequence ID" value="GAA0955724.1"/>
    <property type="molecule type" value="Genomic_DNA"/>
</dbReference>
<sequence length="233" mass="25373">MLRNRNPPRPADIRTAIVFAPENGGLRKNRRSISGSDRRGSTMSIPMRARTASTISPTIQGSAHPWRGPSIVAAMIDANRTMISAWPGGSNARPRAALDSGMNLRVSRMAAIPTGTLTQNTDRQSMPLTRRPPSTGPAAMVIPIADPHMPSALARSRRSVNTLTMIDIATGLSIEPPTACRPRKAISHPTPGARPQRRELRENSASPSWKIRLRPKRSAMEPDSTSRQAKTRE</sequence>
<reference evidence="2 3" key="1">
    <citation type="journal article" date="2019" name="Int. J. Syst. Evol. Microbiol.">
        <title>The Global Catalogue of Microorganisms (GCM) 10K type strain sequencing project: providing services to taxonomists for standard genome sequencing and annotation.</title>
        <authorList>
            <consortium name="The Broad Institute Genomics Platform"/>
            <consortium name="The Broad Institute Genome Sequencing Center for Infectious Disease"/>
            <person name="Wu L."/>
            <person name="Ma J."/>
        </authorList>
    </citation>
    <scope>NUCLEOTIDE SEQUENCE [LARGE SCALE GENOMIC DNA]</scope>
    <source>
        <strain evidence="2 3">JCM 11444</strain>
    </source>
</reference>
<feature type="compositionally biased region" description="Polar residues" evidence="1">
    <location>
        <begin position="223"/>
        <end position="233"/>
    </location>
</feature>
<organism evidence="2 3">
    <name type="scientific">Streptomyces rhizosphaericus</name>
    <dbReference type="NCBI Taxonomy" id="114699"/>
    <lineage>
        <taxon>Bacteria</taxon>
        <taxon>Bacillati</taxon>
        <taxon>Actinomycetota</taxon>
        <taxon>Actinomycetes</taxon>
        <taxon>Kitasatosporales</taxon>
        <taxon>Streptomycetaceae</taxon>
        <taxon>Streptomyces</taxon>
        <taxon>Streptomyces violaceusniger group</taxon>
    </lineage>
</organism>
<comment type="caution">
    <text evidence="2">The sequence shown here is derived from an EMBL/GenBank/DDBJ whole genome shotgun (WGS) entry which is preliminary data.</text>
</comment>
<feature type="region of interest" description="Disordered" evidence="1">
    <location>
        <begin position="174"/>
        <end position="233"/>
    </location>
</feature>